<accession>A0A5M3Q280</accession>
<dbReference type="Pfam" id="PF14081">
    <property type="entry name" value="DUF4262"/>
    <property type="match status" value="1"/>
</dbReference>
<evidence type="ECO:0000313" key="1">
    <source>
        <dbReference type="EMBL" id="GBO89171.1"/>
    </source>
</evidence>
<comment type="caution">
    <text evidence="1">The sequence shown here is derived from an EMBL/GenBank/DDBJ whole genome shotgun (WGS) entry which is preliminary data.</text>
</comment>
<protein>
    <submittedName>
        <fullName evidence="1">Uncharacterized protein</fullName>
    </submittedName>
</protein>
<dbReference type="AlphaFoldDB" id="A0A5M3Q280"/>
<dbReference type="InterPro" id="IPR025358">
    <property type="entry name" value="DUF4262"/>
</dbReference>
<dbReference type="Proteomes" id="UP000387223">
    <property type="component" value="Unassembled WGS sequence"/>
</dbReference>
<evidence type="ECO:0000313" key="2">
    <source>
        <dbReference type="Proteomes" id="UP000387223"/>
    </source>
</evidence>
<organism evidence="1 2">
    <name type="scientific">Marinobacter salsuginis</name>
    <dbReference type="NCBI Taxonomy" id="418719"/>
    <lineage>
        <taxon>Bacteria</taxon>
        <taxon>Pseudomonadati</taxon>
        <taxon>Pseudomonadota</taxon>
        <taxon>Gammaproteobacteria</taxon>
        <taxon>Pseudomonadales</taxon>
        <taxon>Marinobacteraceae</taxon>
        <taxon>Marinobacter</taxon>
    </lineage>
</organism>
<proteinExistence type="predicted"/>
<name>A0A5M3Q280_9GAMM</name>
<dbReference type="RefSeq" id="WP_136631120.1">
    <property type="nucleotide sequence ID" value="NZ_BGZI01000020.1"/>
</dbReference>
<sequence>MEEFLENLKQKVAKYGHQIIAMGGGKESDGPPFHYTVGLAKHIGFEILVESLPPNLGSALLNDLAKIAKLQGSLPAGIYTGLVQDQYPVALIEADPAITDEKIRRSYACFPEMDHIPVLQLLLSDAERHLPWEVGYSMAGQRLLLTAPDSPEAQKTLSELHTYDIEAIVRGPGPDQPIH</sequence>
<dbReference type="EMBL" id="BGZI01000020">
    <property type="protein sequence ID" value="GBO89171.1"/>
    <property type="molecule type" value="Genomic_DNA"/>
</dbReference>
<reference evidence="1 2" key="1">
    <citation type="journal article" date="2019" name="J. Gen. Appl. Microbiol.">
        <title>Aerobic degradation of cis-dichloroethene by the marine bacterium Marinobacter salsuginis strain 5N-3.</title>
        <authorList>
            <person name="Inoue Y."/>
            <person name="Fukunaga Y."/>
            <person name="Katsumata H."/>
            <person name="Ohji S."/>
            <person name="Hosoyama A."/>
            <person name="Mori K."/>
            <person name="Ando K."/>
        </authorList>
    </citation>
    <scope>NUCLEOTIDE SEQUENCE [LARGE SCALE GENOMIC DNA]</scope>
    <source>
        <strain evidence="1 2">NBRC 109114</strain>
    </source>
</reference>
<gene>
    <name evidence="1" type="ORF">MSSD14B_28390</name>
</gene>